<accession>I3CER4</accession>
<dbReference type="EMBL" id="JH600070">
    <property type="protein sequence ID" value="EIJ42107.1"/>
    <property type="molecule type" value="Genomic_DNA"/>
</dbReference>
<dbReference type="RefSeq" id="WP_002684729.1">
    <property type="nucleotide sequence ID" value="NZ_JH600070.1"/>
</dbReference>
<evidence type="ECO:0000313" key="4">
    <source>
        <dbReference type="EMBL" id="EIJ42107.1"/>
    </source>
</evidence>
<evidence type="ECO:0000313" key="5">
    <source>
        <dbReference type="Proteomes" id="UP000005744"/>
    </source>
</evidence>
<dbReference type="AlphaFoldDB" id="I3CER4"/>
<reference evidence="4 5" key="1">
    <citation type="submission" date="2011-11" db="EMBL/GenBank/DDBJ databases">
        <title>Improved High-Quality Draft sequence of Beggiatoa alba B18lD.</title>
        <authorList>
            <consortium name="US DOE Joint Genome Institute"/>
            <person name="Lucas S."/>
            <person name="Han J."/>
            <person name="Lapidus A."/>
            <person name="Cheng J.-F."/>
            <person name="Goodwin L."/>
            <person name="Pitluck S."/>
            <person name="Peters L."/>
            <person name="Mikhailova N."/>
            <person name="Held B."/>
            <person name="Detter J.C."/>
            <person name="Han C."/>
            <person name="Tapia R."/>
            <person name="Land M."/>
            <person name="Hauser L."/>
            <person name="Kyrpides N."/>
            <person name="Ivanova N."/>
            <person name="Pagani I."/>
            <person name="Samuel K."/>
            <person name="Teske A."/>
            <person name="Mueller J."/>
            <person name="Woyke T."/>
        </authorList>
    </citation>
    <scope>NUCLEOTIDE SEQUENCE [LARGE SCALE GENOMIC DNA]</scope>
    <source>
        <strain evidence="4 5">B18LD</strain>
    </source>
</reference>
<keyword evidence="3" id="KW-0732">Signal</keyword>
<dbReference type="HOGENOM" id="CLU_386250_0_0_6"/>
<evidence type="ECO:0000256" key="3">
    <source>
        <dbReference type="SAM" id="SignalP"/>
    </source>
</evidence>
<dbReference type="eggNOG" id="COG4969">
    <property type="taxonomic scope" value="Bacteria"/>
</dbReference>
<dbReference type="GO" id="GO:0007155">
    <property type="term" value="P:cell adhesion"/>
    <property type="evidence" value="ECO:0007669"/>
    <property type="project" value="InterPro"/>
</dbReference>
<evidence type="ECO:0000256" key="2">
    <source>
        <dbReference type="SAM" id="MobiDB-lite"/>
    </source>
</evidence>
<feature type="chain" id="PRO_5003669148" evidence="3">
    <location>
        <begin position="19"/>
        <end position="738"/>
    </location>
</feature>
<dbReference type="GO" id="GO:0009289">
    <property type="term" value="C:pilus"/>
    <property type="evidence" value="ECO:0007669"/>
    <property type="project" value="InterPro"/>
</dbReference>
<organism evidence="4 5">
    <name type="scientific">Beggiatoa alba B18LD</name>
    <dbReference type="NCBI Taxonomy" id="395493"/>
    <lineage>
        <taxon>Bacteria</taxon>
        <taxon>Pseudomonadati</taxon>
        <taxon>Pseudomonadota</taxon>
        <taxon>Gammaproteobacteria</taxon>
        <taxon>Thiotrichales</taxon>
        <taxon>Thiotrichaceae</taxon>
        <taxon>Beggiatoa</taxon>
    </lineage>
</organism>
<feature type="region of interest" description="Disordered" evidence="2">
    <location>
        <begin position="614"/>
        <end position="637"/>
    </location>
</feature>
<keyword evidence="5" id="KW-1185">Reference proteome</keyword>
<dbReference type="Gene3D" id="3.30.700.10">
    <property type="entry name" value="Glycoprotein, Type 4 Pilin"/>
    <property type="match status" value="1"/>
</dbReference>
<dbReference type="InterPro" id="IPR001082">
    <property type="entry name" value="Pilin"/>
</dbReference>
<dbReference type="Proteomes" id="UP000005744">
    <property type="component" value="Unassembled WGS sequence"/>
</dbReference>
<dbReference type="InterPro" id="IPR045584">
    <property type="entry name" value="Pilin-like"/>
</dbReference>
<feature type="compositionally biased region" description="Acidic residues" evidence="2">
    <location>
        <begin position="617"/>
        <end position="630"/>
    </location>
</feature>
<sequence>MKKVSFILLCIWLPFSYATTISDPPTLRTTLPTDTIAYIRVPNLWGFFSAPKGSVLNDAQSHEAHTQQILSLQQGVYANLIQPFINDKAVETLLTRVHSPIEAAFIYPAGSSKPDDFKLIITTQLTTTTPEEVNAVFNSLTSKAPDLKVVTPLSADGYGLMVINPFSVASYFDKTQKRLTLYIGTGVSVNTDALKKQLSQLQATPNHPMYALENQIDSSGQGLFYWTNTEALLPLLQNMLPPEELAMYKEWGLLSMRAFAFGWGVSNGKGRLGLLADIPKTGYLSYLPALHNEFPVNLTGRATLAATINLPLLEMWQNLEKYWQVTKNEEQLAELAEAEKVFKENIGLDLRTVLETFGGEIGIFMDDAGQFLALRIRNAENWQTVLKHLIDKYKLTYETRDIGGKTYHHLAVPNIVGWAWTKQLADEYPDSTDDMEKLLLSLFEKVNAHYYWVEENGFLILGEVPQSLIDREQNPKKITLQAWLTERHRLNVSGTLLSFSGSLNGTPRYIYYAYLQLINMMGDFSSTPVDLFALPNAYALNFPTEGTYALQIDMAESQIGLTMTFENSPLDLFFGLNDSAGFIGVAAIGILAAVAIPAYTDYLNRLEEAANTGTFEQDSESYSGDDDEESTATTSSPAIAEAIQLITPLKVAAEEGYFSQGKLPTIAEIGINTEGQYVANIELLENGSGYGIYFKEDSGITGALFLTYDTEGYFWKCEADEIDTSLLPEACQPATDAQ</sequence>
<feature type="signal peptide" evidence="3">
    <location>
        <begin position="1"/>
        <end position="18"/>
    </location>
</feature>
<dbReference type="SUPFAM" id="SSF54523">
    <property type="entry name" value="Pili subunits"/>
    <property type="match status" value="1"/>
</dbReference>
<evidence type="ECO:0000256" key="1">
    <source>
        <dbReference type="ARBA" id="ARBA00005233"/>
    </source>
</evidence>
<comment type="similarity">
    <text evidence="1">Belongs to the N-Me-Phe pilin family.</text>
</comment>
<proteinExistence type="inferred from homology"/>
<name>I3CER4_9GAMM</name>
<dbReference type="OrthoDB" id="5918848at2"/>
<gene>
    <name evidence="4" type="ORF">BegalDRAFT_1206</name>
</gene>
<protein>
    <submittedName>
        <fullName evidence="4">Pilin (Bacterial filament)</fullName>
    </submittedName>
</protein>
<dbReference type="Pfam" id="PF00114">
    <property type="entry name" value="Pilin"/>
    <property type="match status" value="1"/>
</dbReference>